<dbReference type="EMBL" id="CAMXCT020001486">
    <property type="protein sequence ID" value="CAL1143887.1"/>
    <property type="molecule type" value="Genomic_DNA"/>
</dbReference>
<dbReference type="InterPro" id="IPR001841">
    <property type="entry name" value="Znf_RING"/>
</dbReference>
<evidence type="ECO:0000313" key="5">
    <source>
        <dbReference type="EMBL" id="CAI3990512.1"/>
    </source>
</evidence>
<dbReference type="CDD" id="cd16448">
    <property type="entry name" value="RING-H2"/>
    <property type="match status" value="1"/>
</dbReference>
<dbReference type="OrthoDB" id="418675at2759"/>
<evidence type="ECO:0000256" key="1">
    <source>
        <dbReference type="ARBA" id="ARBA00022837"/>
    </source>
</evidence>
<evidence type="ECO:0000313" key="7">
    <source>
        <dbReference type="Proteomes" id="UP001152797"/>
    </source>
</evidence>
<dbReference type="Gene3D" id="3.30.40.10">
    <property type="entry name" value="Zinc/RING finger domain, C3HC4 (zinc finger)"/>
    <property type="match status" value="1"/>
</dbReference>
<keyword evidence="1" id="KW-0106">Calcium</keyword>
<protein>
    <recommendedName>
        <fullName evidence="4">RING-type domain-containing protein</fullName>
    </recommendedName>
</protein>
<dbReference type="SUPFAM" id="SSF47473">
    <property type="entry name" value="EF-hand"/>
    <property type="match status" value="1"/>
</dbReference>
<dbReference type="SUPFAM" id="SSF57850">
    <property type="entry name" value="RING/U-box"/>
    <property type="match status" value="1"/>
</dbReference>
<accession>A0A9P1CE14</accession>
<gene>
    <name evidence="5" type="ORF">C1SCF055_LOCUS17496</name>
</gene>
<evidence type="ECO:0000259" key="4">
    <source>
        <dbReference type="PROSITE" id="PS50089"/>
    </source>
</evidence>
<feature type="domain" description="RING-type" evidence="4">
    <location>
        <begin position="101"/>
        <end position="152"/>
    </location>
</feature>
<keyword evidence="2" id="KW-0862">Zinc</keyword>
<dbReference type="Gene3D" id="1.10.238.10">
    <property type="entry name" value="EF-hand"/>
    <property type="match status" value="1"/>
</dbReference>
<evidence type="ECO:0000256" key="3">
    <source>
        <dbReference type="SAM" id="MobiDB-lite"/>
    </source>
</evidence>
<dbReference type="InterPro" id="IPR011992">
    <property type="entry name" value="EF-hand-dom_pair"/>
</dbReference>
<dbReference type="EMBL" id="CAMXCT030001486">
    <property type="protein sequence ID" value="CAL4777824.1"/>
    <property type="molecule type" value="Genomic_DNA"/>
</dbReference>
<proteinExistence type="predicted"/>
<dbReference type="PROSITE" id="PS50089">
    <property type="entry name" value="ZF_RING_2"/>
    <property type="match status" value="1"/>
</dbReference>
<keyword evidence="2" id="KW-0863">Zinc-finger</keyword>
<dbReference type="InterPro" id="IPR018247">
    <property type="entry name" value="EF_Hand_1_Ca_BS"/>
</dbReference>
<reference evidence="6 7" key="2">
    <citation type="submission" date="2024-05" db="EMBL/GenBank/DDBJ databases">
        <authorList>
            <person name="Chen Y."/>
            <person name="Shah S."/>
            <person name="Dougan E. K."/>
            <person name="Thang M."/>
            <person name="Chan C."/>
        </authorList>
    </citation>
    <scope>NUCLEOTIDE SEQUENCE [LARGE SCALE GENOMIC DNA]</scope>
</reference>
<sequence>MSEEEGLPNPDVHETTVFRLATEAEQVAKVMDLTADDGEGAEELVMDAIPPQFQMPGIPTKLEMDEGTEMTSRPSLRRASFSSNKAGSISASFLKGQEAECCICCAELPSDTVCMLMPRFGKKRSCRHYLHHSCVKLLMQSTPAPYLCPLCRTEFVRAEPLPDVRLNSSAWFRAIDDDDSGALEKCEVIDALCATLPVDPEKLEAVKLWSQWDLEGSGRITREAFEHPRGMLQFVLYSLPSLKREVRSGAVPDIEQSRESWFRYWDEDNLRELEFLTFLRALARTLRIDGDCADMSLLRKVLIQLFKDFGLCEEVNADCQTGAWSVQGIESRPLTQKLFCERPDGFCDRLLDQLKQEFGRSRFLRLRERARLLQLPIAELKRELPRNAPVPLEKADLVETILAAASSSPSPPPSRTAAARRSENPQCGPAGLTHQEVQALPLAELQRRLRSVGVSYDHCLERRELEELLLSHRSPPTGSSTAQTATDLGPQRRCDRCFEQCSLH</sequence>
<dbReference type="EMBL" id="CAMXCT010001486">
    <property type="protein sequence ID" value="CAI3990512.1"/>
    <property type="molecule type" value="Genomic_DNA"/>
</dbReference>
<organism evidence="5">
    <name type="scientific">Cladocopium goreaui</name>
    <dbReference type="NCBI Taxonomy" id="2562237"/>
    <lineage>
        <taxon>Eukaryota</taxon>
        <taxon>Sar</taxon>
        <taxon>Alveolata</taxon>
        <taxon>Dinophyceae</taxon>
        <taxon>Suessiales</taxon>
        <taxon>Symbiodiniaceae</taxon>
        <taxon>Cladocopium</taxon>
    </lineage>
</organism>
<keyword evidence="2" id="KW-0479">Metal-binding</keyword>
<evidence type="ECO:0000256" key="2">
    <source>
        <dbReference type="PROSITE-ProRule" id="PRU00175"/>
    </source>
</evidence>
<reference evidence="5" key="1">
    <citation type="submission" date="2022-10" db="EMBL/GenBank/DDBJ databases">
        <authorList>
            <person name="Chen Y."/>
            <person name="Dougan E. K."/>
            <person name="Chan C."/>
            <person name="Rhodes N."/>
            <person name="Thang M."/>
        </authorList>
    </citation>
    <scope>NUCLEOTIDE SEQUENCE</scope>
</reference>
<evidence type="ECO:0000313" key="6">
    <source>
        <dbReference type="EMBL" id="CAL4777824.1"/>
    </source>
</evidence>
<dbReference type="AlphaFoldDB" id="A0A9P1CE14"/>
<dbReference type="InterPro" id="IPR013083">
    <property type="entry name" value="Znf_RING/FYVE/PHD"/>
</dbReference>
<dbReference type="PROSITE" id="PS00018">
    <property type="entry name" value="EF_HAND_1"/>
    <property type="match status" value="1"/>
</dbReference>
<dbReference type="GO" id="GO:0008270">
    <property type="term" value="F:zinc ion binding"/>
    <property type="evidence" value="ECO:0007669"/>
    <property type="project" value="UniProtKB-KW"/>
</dbReference>
<dbReference type="Proteomes" id="UP001152797">
    <property type="component" value="Unassembled WGS sequence"/>
</dbReference>
<keyword evidence="7" id="KW-1185">Reference proteome</keyword>
<comment type="caution">
    <text evidence="5">The sequence shown here is derived from an EMBL/GenBank/DDBJ whole genome shotgun (WGS) entry which is preliminary data.</text>
</comment>
<feature type="region of interest" description="Disordered" evidence="3">
    <location>
        <begin position="404"/>
        <end position="431"/>
    </location>
</feature>
<name>A0A9P1CE14_9DINO</name>